<dbReference type="Gene3D" id="3.40.470.10">
    <property type="entry name" value="Uracil-DNA glycosylase-like domain"/>
    <property type="match status" value="1"/>
</dbReference>
<dbReference type="InterPro" id="IPR005273">
    <property type="entry name" value="Ura-DNA_glyco_family4"/>
</dbReference>
<dbReference type="PANTHER" id="PTHR33693">
    <property type="entry name" value="TYPE-5 URACIL-DNA GLYCOSYLASE"/>
    <property type="match status" value="1"/>
</dbReference>
<sequence length="186" mass="21482">MQEKLYELSKIVLNCKKCRLHLKRKNVVFGEGNPFTKVMFIGEGPGEEEDKTGRPFVGKAGQLLTKMIEAIGLKREEVYIANIVKCRPPNNRVPFDDEAYACLPYLRKQVALIRPKIIVCLGATASKYIIDKDIKITKDRGIWIKKGDFLIMPTYHPSALLRDPLKKKDAWEDFKKIRDELKKLYE</sequence>
<dbReference type="InterPro" id="IPR005122">
    <property type="entry name" value="Uracil-DNA_glycosylase-like"/>
</dbReference>
<evidence type="ECO:0000256" key="3">
    <source>
        <dbReference type="ARBA" id="ARBA00012030"/>
    </source>
</evidence>
<keyword evidence="5" id="KW-0004">4Fe-4S</keyword>
<dbReference type="GO" id="GO:0046872">
    <property type="term" value="F:metal ion binding"/>
    <property type="evidence" value="ECO:0007669"/>
    <property type="project" value="UniProtKB-KW"/>
</dbReference>
<protein>
    <recommendedName>
        <fullName evidence="4">Type-4 uracil-DNA glycosylase</fullName>
        <ecNumber evidence="3">3.2.2.27</ecNumber>
    </recommendedName>
</protein>
<organism evidence="13 14">
    <name type="scientific">Caloramator fervidus</name>
    <dbReference type="NCBI Taxonomy" id="29344"/>
    <lineage>
        <taxon>Bacteria</taxon>
        <taxon>Bacillati</taxon>
        <taxon>Bacillota</taxon>
        <taxon>Clostridia</taxon>
        <taxon>Eubacteriales</taxon>
        <taxon>Clostridiaceae</taxon>
        <taxon>Caloramator</taxon>
    </lineage>
</organism>
<dbReference type="InterPro" id="IPR036895">
    <property type="entry name" value="Uracil-DNA_glycosylase-like_sf"/>
</dbReference>
<evidence type="ECO:0000256" key="7">
    <source>
        <dbReference type="ARBA" id="ARBA00022763"/>
    </source>
</evidence>
<evidence type="ECO:0000256" key="10">
    <source>
        <dbReference type="ARBA" id="ARBA00023014"/>
    </source>
</evidence>
<evidence type="ECO:0000313" key="14">
    <source>
        <dbReference type="Proteomes" id="UP000242850"/>
    </source>
</evidence>
<evidence type="ECO:0000256" key="9">
    <source>
        <dbReference type="ARBA" id="ARBA00023004"/>
    </source>
</evidence>
<keyword evidence="6" id="KW-0479">Metal-binding</keyword>
<keyword evidence="9" id="KW-0408">Iron</keyword>
<comment type="similarity">
    <text evidence="2">Belongs to the uracil-DNA glycosylase (UDG) superfamily. Type 4 (UDGa) family.</text>
</comment>
<comment type="catalytic activity">
    <reaction evidence="1">
        <text>Hydrolyzes single-stranded DNA or mismatched double-stranded DNA and polynucleotides, releasing free uracil.</text>
        <dbReference type="EC" id="3.2.2.27"/>
    </reaction>
</comment>
<accession>A0A1H5XTT6</accession>
<keyword evidence="7" id="KW-0227">DNA damage</keyword>
<evidence type="ECO:0000256" key="4">
    <source>
        <dbReference type="ARBA" id="ARBA00019403"/>
    </source>
</evidence>
<evidence type="ECO:0000259" key="12">
    <source>
        <dbReference type="SMART" id="SM00986"/>
    </source>
</evidence>
<gene>
    <name evidence="13" type="ORF">SAMN05660865_01865</name>
</gene>
<dbReference type="EMBL" id="FNUK01000037">
    <property type="protein sequence ID" value="SEG15088.1"/>
    <property type="molecule type" value="Genomic_DNA"/>
</dbReference>
<evidence type="ECO:0000313" key="13">
    <source>
        <dbReference type="EMBL" id="SEG15088.1"/>
    </source>
</evidence>
<dbReference type="RefSeq" id="WP_103896746.1">
    <property type="nucleotide sequence ID" value="NZ_FNUK01000037.1"/>
</dbReference>
<dbReference type="CDD" id="cd10030">
    <property type="entry name" value="UDG-F4_TTUDGA_SPO1dp_like"/>
    <property type="match status" value="1"/>
</dbReference>
<dbReference type="EC" id="3.2.2.27" evidence="3"/>
<dbReference type="Proteomes" id="UP000242850">
    <property type="component" value="Unassembled WGS sequence"/>
</dbReference>
<evidence type="ECO:0000256" key="5">
    <source>
        <dbReference type="ARBA" id="ARBA00022485"/>
    </source>
</evidence>
<evidence type="ECO:0000256" key="8">
    <source>
        <dbReference type="ARBA" id="ARBA00022801"/>
    </source>
</evidence>
<dbReference type="GO" id="GO:0051539">
    <property type="term" value="F:4 iron, 4 sulfur cluster binding"/>
    <property type="evidence" value="ECO:0007669"/>
    <property type="project" value="UniProtKB-KW"/>
</dbReference>
<reference evidence="14" key="1">
    <citation type="submission" date="2016-10" db="EMBL/GenBank/DDBJ databases">
        <authorList>
            <person name="Varghese N."/>
            <person name="Submissions S."/>
        </authorList>
    </citation>
    <scope>NUCLEOTIDE SEQUENCE [LARGE SCALE GENOMIC DNA]</scope>
    <source>
        <strain evidence="14">DSM 5463</strain>
    </source>
</reference>
<dbReference type="NCBIfam" id="TIGR00758">
    <property type="entry name" value="UDG_fam4"/>
    <property type="match status" value="1"/>
</dbReference>
<keyword evidence="10" id="KW-0411">Iron-sulfur</keyword>
<evidence type="ECO:0000256" key="2">
    <source>
        <dbReference type="ARBA" id="ARBA00006521"/>
    </source>
</evidence>
<dbReference type="SMART" id="SM00986">
    <property type="entry name" value="UDG"/>
    <property type="match status" value="1"/>
</dbReference>
<dbReference type="GO" id="GO:0006281">
    <property type="term" value="P:DNA repair"/>
    <property type="evidence" value="ECO:0007669"/>
    <property type="project" value="UniProtKB-KW"/>
</dbReference>
<evidence type="ECO:0000256" key="6">
    <source>
        <dbReference type="ARBA" id="ARBA00022723"/>
    </source>
</evidence>
<dbReference type="GO" id="GO:0004844">
    <property type="term" value="F:uracil DNA N-glycosylase activity"/>
    <property type="evidence" value="ECO:0007669"/>
    <property type="project" value="UniProtKB-EC"/>
</dbReference>
<keyword evidence="11" id="KW-0234">DNA repair</keyword>
<dbReference type="OrthoDB" id="5290748at2"/>
<dbReference type="SMART" id="SM00987">
    <property type="entry name" value="UreE_C"/>
    <property type="match status" value="1"/>
</dbReference>
<keyword evidence="8" id="KW-0378">Hydrolase</keyword>
<dbReference type="AlphaFoldDB" id="A0A1H5XTT6"/>
<keyword evidence="14" id="KW-1185">Reference proteome</keyword>
<dbReference type="Pfam" id="PF03167">
    <property type="entry name" value="UDG"/>
    <property type="match status" value="1"/>
</dbReference>
<dbReference type="InterPro" id="IPR051536">
    <property type="entry name" value="UDG_Type-4/5"/>
</dbReference>
<name>A0A1H5XTT6_9CLOT</name>
<proteinExistence type="inferred from homology"/>
<dbReference type="PANTHER" id="PTHR33693:SF1">
    <property type="entry name" value="TYPE-4 URACIL-DNA GLYCOSYLASE"/>
    <property type="match status" value="1"/>
</dbReference>
<evidence type="ECO:0000256" key="1">
    <source>
        <dbReference type="ARBA" id="ARBA00001400"/>
    </source>
</evidence>
<evidence type="ECO:0000256" key="11">
    <source>
        <dbReference type="ARBA" id="ARBA00023204"/>
    </source>
</evidence>
<feature type="domain" description="Uracil-DNA glycosylase-like" evidence="12">
    <location>
        <begin position="29"/>
        <end position="175"/>
    </location>
</feature>
<dbReference type="SUPFAM" id="SSF52141">
    <property type="entry name" value="Uracil-DNA glycosylase-like"/>
    <property type="match status" value="1"/>
</dbReference>